<dbReference type="GO" id="GO:0051537">
    <property type="term" value="F:2 iron, 2 sulfur cluster binding"/>
    <property type="evidence" value="ECO:0007669"/>
    <property type="project" value="UniProtKB-KW"/>
</dbReference>
<name>A0A101FG96_9THEO</name>
<keyword evidence="4 7" id="KW-0408">Iron</keyword>
<evidence type="ECO:0000313" key="8">
    <source>
        <dbReference type="EMBL" id="KUK36499.1"/>
    </source>
</evidence>
<dbReference type="InterPro" id="IPR041921">
    <property type="entry name" value="NuoE_N"/>
</dbReference>
<dbReference type="EMBL" id="LGFO01000085">
    <property type="protein sequence ID" value="KUK36499.1"/>
    <property type="molecule type" value="Genomic_DNA"/>
</dbReference>
<dbReference type="InterPro" id="IPR036249">
    <property type="entry name" value="Thioredoxin-like_sf"/>
</dbReference>
<dbReference type="OMA" id="RIYEVIT"/>
<dbReference type="GO" id="GO:0046872">
    <property type="term" value="F:metal ion binding"/>
    <property type="evidence" value="ECO:0007669"/>
    <property type="project" value="UniProtKB-KW"/>
</dbReference>
<protein>
    <submittedName>
        <fullName evidence="8">NADH-quinone oxidoreductase subunit E</fullName>
    </submittedName>
</protein>
<evidence type="ECO:0000256" key="4">
    <source>
        <dbReference type="ARBA" id="ARBA00023004"/>
    </source>
</evidence>
<dbReference type="PANTHER" id="PTHR43342:SF1">
    <property type="entry name" value="BIFURCATING [FEFE] HYDROGENASE GAMMA SUBUNIT"/>
    <property type="match status" value="1"/>
</dbReference>
<feature type="binding site" evidence="7">
    <location>
        <position position="84"/>
    </location>
    <ligand>
        <name>[2Fe-2S] cluster</name>
        <dbReference type="ChEBI" id="CHEBI:190135"/>
    </ligand>
</feature>
<dbReference type="Gene3D" id="3.40.30.10">
    <property type="entry name" value="Glutaredoxin"/>
    <property type="match status" value="1"/>
</dbReference>
<evidence type="ECO:0000256" key="1">
    <source>
        <dbReference type="ARBA" id="ARBA00010643"/>
    </source>
</evidence>
<dbReference type="PROSITE" id="PS01099">
    <property type="entry name" value="COMPLEX1_24K"/>
    <property type="match status" value="1"/>
</dbReference>
<dbReference type="Pfam" id="PF01257">
    <property type="entry name" value="2Fe-2S_thioredx"/>
    <property type="match status" value="1"/>
</dbReference>
<accession>A0A101FG96</accession>
<keyword evidence="3 7" id="KW-0479">Metal-binding</keyword>
<dbReference type="InterPro" id="IPR042128">
    <property type="entry name" value="NuoE_dom"/>
</dbReference>
<feature type="binding site" evidence="7">
    <location>
        <position position="129"/>
    </location>
    <ligand>
        <name>[2Fe-2S] cluster</name>
        <dbReference type="ChEBI" id="CHEBI:190135"/>
    </ligand>
</feature>
<dbReference type="Gene3D" id="1.10.10.1590">
    <property type="entry name" value="NADH-quinone oxidoreductase subunit E"/>
    <property type="match status" value="1"/>
</dbReference>
<keyword evidence="5 7" id="KW-0411">Iron-sulfur</keyword>
<dbReference type="CDD" id="cd03064">
    <property type="entry name" value="TRX_Fd_NuoE"/>
    <property type="match status" value="1"/>
</dbReference>
<dbReference type="NCBIfam" id="NF005722">
    <property type="entry name" value="PRK07539.1-2"/>
    <property type="match status" value="1"/>
</dbReference>
<comment type="similarity">
    <text evidence="1">Belongs to the complex I 24 kDa subunit family.</text>
</comment>
<reference evidence="9" key="1">
    <citation type="journal article" date="2015" name="MBio">
        <title>Genome-Resolved Metagenomic Analysis Reveals Roles for Candidate Phyla and Other Microbial Community Members in Biogeochemical Transformations in Oil Reservoirs.</title>
        <authorList>
            <person name="Hu P."/>
            <person name="Tom L."/>
            <person name="Singh A."/>
            <person name="Thomas B.C."/>
            <person name="Baker B.J."/>
            <person name="Piceno Y.M."/>
            <person name="Andersen G.L."/>
            <person name="Banfield J.F."/>
        </authorList>
    </citation>
    <scope>NUCLEOTIDE SEQUENCE [LARGE SCALE GENOMIC DNA]</scope>
</reference>
<gene>
    <name evidence="8" type="ORF">XD66_0795</name>
</gene>
<dbReference type="GO" id="GO:0016491">
    <property type="term" value="F:oxidoreductase activity"/>
    <property type="evidence" value="ECO:0007669"/>
    <property type="project" value="InterPro"/>
</dbReference>
<comment type="cofactor">
    <cofactor evidence="7">
        <name>[2Fe-2S] cluster</name>
        <dbReference type="ChEBI" id="CHEBI:190135"/>
    </cofactor>
    <text evidence="7">Binds 1 [2Fe-2S] cluster.</text>
</comment>
<comment type="cofactor">
    <cofactor evidence="6">
        <name>[2Fe-2S] cluster</name>
        <dbReference type="ChEBI" id="CHEBI:190135"/>
    </cofactor>
</comment>
<evidence type="ECO:0000256" key="6">
    <source>
        <dbReference type="ARBA" id="ARBA00034078"/>
    </source>
</evidence>
<feature type="binding site" evidence="7">
    <location>
        <position position="89"/>
    </location>
    <ligand>
        <name>[2Fe-2S] cluster</name>
        <dbReference type="ChEBI" id="CHEBI:190135"/>
    </ligand>
</feature>
<dbReference type="SUPFAM" id="SSF52833">
    <property type="entry name" value="Thioredoxin-like"/>
    <property type="match status" value="1"/>
</dbReference>
<proteinExistence type="inferred from homology"/>
<comment type="caution">
    <text evidence="8">The sequence shown here is derived from an EMBL/GenBank/DDBJ whole genome shotgun (WGS) entry which is preliminary data.</text>
</comment>
<evidence type="ECO:0000256" key="3">
    <source>
        <dbReference type="ARBA" id="ARBA00022723"/>
    </source>
</evidence>
<dbReference type="PANTHER" id="PTHR43342">
    <property type="entry name" value="NADH-QUINONE OXIDOREDUCTASE, E SUBUNIT"/>
    <property type="match status" value="1"/>
</dbReference>
<evidence type="ECO:0000256" key="7">
    <source>
        <dbReference type="PIRSR" id="PIRSR000216-1"/>
    </source>
</evidence>
<evidence type="ECO:0000256" key="2">
    <source>
        <dbReference type="ARBA" id="ARBA00022714"/>
    </source>
</evidence>
<dbReference type="PATRIC" id="fig|85874.4.peg.148"/>
<evidence type="ECO:0000256" key="5">
    <source>
        <dbReference type="ARBA" id="ARBA00023014"/>
    </source>
</evidence>
<dbReference type="Proteomes" id="UP000053326">
    <property type="component" value="Unassembled WGS sequence"/>
</dbReference>
<dbReference type="InterPro" id="IPR028431">
    <property type="entry name" value="NADP_DH_HndA-like"/>
</dbReference>
<evidence type="ECO:0000313" key="9">
    <source>
        <dbReference type="Proteomes" id="UP000053326"/>
    </source>
</evidence>
<dbReference type="PIRSF" id="PIRSF000216">
    <property type="entry name" value="NADH_DH_24kDa"/>
    <property type="match status" value="1"/>
</dbReference>
<dbReference type="InterPro" id="IPR002023">
    <property type="entry name" value="NuoE-like"/>
</dbReference>
<feature type="binding site" evidence="7">
    <location>
        <position position="125"/>
    </location>
    <ligand>
        <name>[2Fe-2S] cluster</name>
        <dbReference type="ChEBI" id="CHEBI:190135"/>
    </ligand>
</feature>
<sequence length="171" mass="18899">MAVNSQQAADREAMRKIVNSYPPERRHILAIMQDLQKHFYYLPKEALQMTAEHVNVPMTVVFSMATFYKAFSLVPKGRVVLKTCDGTACHIKGSNIVIDEIYKILGIKPGETTPDGQFSLETVNCLGCCSLAPVMMVNDQVYGHLTPDKTAEVIKKFSKTEGSGSRGGVEE</sequence>
<dbReference type="FunFam" id="3.40.30.10:FF:000015">
    <property type="entry name" value="NADH-quinone oxidoreductase subunit E"/>
    <property type="match status" value="1"/>
</dbReference>
<keyword evidence="2 7" id="KW-0001">2Fe-2S</keyword>
<organism evidence="8 9">
    <name type="scientific">Thermacetogenium phaeum</name>
    <dbReference type="NCBI Taxonomy" id="85874"/>
    <lineage>
        <taxon>Bacteria</taxon>
        <taxon>Bacillati</taxon>
        <taxon>Bacillota</taxon>
        <taxon>Clostridia</taxon>
        <taxon>Thermoanaerobacterales</taxon>
        <taxon>Thermoanaerobacteraceae</taxon>
        <taxon>Thermacetogenium</taxon>
    </lineage>
</organism>
<dbReference type="AlphaFoldDB" id="A0A101FG96"/>